<evidence type="ECO:0000313" key="1">
    <source>
        <dbReference type="EMBL" id="GFI41552.1"/>
    </source>
</evidence>
<reference evidence="1 2" key="1">
    <citation type="journal article" date="2020" name="Microbiome">
        <title>Single-cell genomics of uncultured bacteria reveals dietary fiber responders in the mouse gut microbiota.</title>
        <authorList>
            <person name="Chijiiwa R."/>
            <person name="Hosokawa M."/>
            <person name="Kogawa M."/>
            <person name="Nishikawa Y."/>
            <person name="Ide K."/>
            <person name="Sakanashi C."/>
            <person name="Takahashi K."/>
            <person name="Takeyama H."/>
        </authorList>
    </citation>
    <scope>NUCLEOTIDE SEQUENCE [LARGE SCALE GENOMIC DNA]</scope>
    <source>
        <strain evidence="1">IMSAGC_017</strain>
    </source>
</reference>
<comment type="caution">
    <text evidence="1">The sequence shown here is derived from an EMBL/GenBank/DDBJ whole genome shotgun (WGS) entry which is preliminary data.</text>
</comment>
<dbReference type="RefSeq" id="WP_172472809.1">
    <property type="nucleotide sequence ID" value="NZ_BLMI01000191.1"/>
</dbReference>
<name>A0A829ZC43_9FIRM</name>
<dbReference type="AlphaFoldDB" id="A0A829ZC43"/>
<dbReference type="Proteomes" id="UP000490821">
    <property type="component" value="Unassembled WGS sequence"/>
</dbReference>
<protein>
    <submittedName>
        <fullName evidence="1">Uncharacterized protein</fullName>
    </submittedName>
</protein>
<gene>
    <name evidence="1" type="ORF">IMSAGC017_01597</name>
</gene>
<dbReference type="EMBL" id="BLMI01000191">
    <property type="protein sequence ID" value="GFI41552.1"/>
    <property type="molecule type" value="Genomic_DNA"/>
</dbReference>
<accession>A0A829ZC43</accession>
<organism evidence="1 2">
    <name type="scientific">Thomasclavelia cocleata</name>
    <dbReference type="NCBI Taxonomy" id="69824"/>
    <lineage>
        <taxon>Bacteria</taxon>
        <taxon>Bacillati</taxon>
        <taxon>Bacillota</taxon>
        <taxon>Erysipelotrichia</taxon>
        <taxon>Erysipelotrichales</taxon>
        <taxon>Coprobacillaceae</taxon>
        <taxon>Thomasclavelia</taxon>
    </lineage>
</organism>
<evidence type="ECO:0000313" key="2">
    <source>
        <dbReference type="Proteomes" id="UP000490821"/>
    </source>
</evidence>
<proteinExistence type="predicted"/>
<sequence>MKKRVKYFTTIVLCGVLMLINIGVVNAIEFDKKKIIEKEIILNIDNSSIDVTPFASVTYQRHNVDTFTDTVRGKTLQANVTLKVIIRVNESTGVISSYSGPYLNSNWIDVGAYEGYLIDVSTNATYSASRRTLHCTGKFKIYARAATGADEHVSKEFTISLDAG</sequence>